<comment type="subcellular location">
    <subcellularLocation>
        <location evidence="1">Cell membrane</location>
        <topology evidence="1">Multi-pass membrane protein</topology>
    </subcellularLocation>
</comment>
<dbReference type="InterPro" id="IPR010290">
    <property type="entry name" value="TM_effector"/>
</dbReference>
<feature type="transmembrane region" description="Helical" evidence="7">
    <location>
        <begin position="344"/>
        <end position="367"/>
    </location>
</feature>
<proteinExistence type="predicted"/>
<dbReference type="Proteomes" id="UP000677016">
    <property type="component" value="Unassembled WGS sequence"/>
</dbReference>
<keyword evidence="4 7" id="KW-0812">Transmembrane</keyword>
<keyword evidence="10" id="KW-1185">Reference proteome</keyword>
<keyword evidence="6 7" id="KW-0472">Membrane</keyword>
<evidence type="ECO:0000256" key="3">
    <source>
        <dbReference type="ARBA" id="ARBA00022475"/>
    </source>
</evidence>
<dbReference type="SUPFAM" id="SSF103473">
    <property type="entry name" value="MFS general substrate transporter"/>
    <property type="match status" value="1"/>
</dbReference>
<feature type="transmembrane region" description="Helical" evidence="7">
    <location>
        <begin position="224"/>
        <end position="246"/>
    </location>
</feature>
<keyword evidence="5 7" id="KW-1133">Transmembrane helix</keyword>
<sequence length="435" mass="46531">MSPTFSSLEVRNYRLWFAGGLVSNVGTWIGRVGQDWLVLTVLTAGSATALGIVTGLQFLPFLLLAPWAGLVADRFDRRRILLVTQSMLALTSLALGVLAVTGTAQLWHVYVTALVQGVTTAIDNPARQAFVSEMVPADRLSNAVALNSASFNTGRLVGPGVAGLVIAWWGTGEALLLNTLTFVFVLVALSMLTVADLRSPERARGRGGIREGFEYVLHRKDIQLVMVLVFVLGTFGMNFQITMALMATKVFGQGAGEFGLLGSIMAVGSLTAALMSARRKEARLRVLLLSLVGFTLSAALAALAPTYWTFALALVPVGLTALTALTTANAMVQTRVAPEMRGRVMALYMAIFMGGTPVGAPMIGWISEQFGPRWTIGVGAVAVGLVLVAVSVWLAHAENVRVSYESQRRPRVSVTTEPVVRDREDAHLPVPEPAR</sequence>
<protein>
    <submittedName>
        <fullName evidence="9">MFS transporter</fullName>
    </submittedName>
</protein>
<evidence type="ECO:0000256" key="4">
    <source>
        <dbReference type="ARBA" id="ARBA00022692"/>
    </source>
</evidence>
<dbReference type="CDD" id="cd06173">
    <property type="entry name" value="MFS_MefA_like"/>
    <property type="match status" value="1"/>
</dbReference>
<keyword evidence="2" id="KW-0813">Transport</keyword>
<feature type="transmembrane region" description="Helical" evidence="7">
    <location>
        <begin position="373"/>
        <end position="395"/>
    </location>
</feature>
<dbReference type="GO" id="GO:0022857">
    <property type="term" value="F:transmembrane transporter activity"/>
    <property type="evidence" value="ECO:0007669"/>
    <property type="project" value="InterPro"/>
</dbReference>
<evidence type="ECO:0000259" key="8">
    <source>
        <dbReference type="PROSITE" id="PS50850"/>
    </source>
</evidence>
<dbReference type="PANTHER" id="PTHR23513:SF11">
    <property type="entry name" value="STAPHYLOFERRIN A TRANSPORTER"/>
    <property type="match status" value="1"/>
</dbReference>
<dbReference type="AlphaFoldDB" id="A0A941HYL8"/>
<feature type="transmembrane region" description="Helical" evidence="7">
    <location>
        <begin position="36"/>
        <end position="68"/>
    </location>
</feature>
<dbReference type="Pfam" id="PF05977">
    <property type="entry name" value="MFS_3"/>
    <property type="match status" value="1"/>
</dbReference>
<comment type="caution">
    <text evidence="9">The sequence shown here is derived from an EMBL/GenBank/DDBJ whole genome shotgun (WGS) entry which is preliminary data.</text>
</comment>
<feature type="transmembrane region" description="Helical" evidence="7">
    <location>
        <begin position="258"/>
        <end position="277"/>
    </location>
</feature>
<dbReference type="Gene3D" id="1.20.1250.20">
    <property type="entry name" value="MFS general substrate transporter like domains"/>
    <property type="match status" value="2"/>
</dbReference>
<name>A0A941HYL8_9MICO</name>
<evidence type="ECO:0000256" key="7">
    <source>
        <dbReference type="SAM" id="Phobius"/>
    </source>
</evidence>
<dbReference type="EMBL" id="JAGSNF010000001">
    <property type="protein sequence ID" value="MBR7741995.1"/>
    <property type="molecule type" value="Genomic_DNA"/>
</dbReference>
<dbReference type="GO" id="GO:0005886">
    <property type="term" value="C:plasma membrane"/>
    <property type="evidence" value="ECO:0007669"/>
    <property type="project" value="UniProtKB-SubCell"/>
</dbReference>
<feature type="transmembrane region" description="Helical" evidence="7">
    <location>
        <begin position="284"/>
        <end position="304"/>
    </location>
</feature>
<evidence type="ECO:0000256" key="6">
    <source>
        <dbReference type="ARBA" id="ARBA00023136"/>
    </source>
</evidence>
<evidence type="ECO:0000256" key="2">
    <source>
        <dbReference type="ARBA" id="ARBA00022448"/>
    </source>
</evidence>
<evidence type="ECO:0000256" key="1">
    <source>
        <dbReference type="ARBA" id="ARBA00004651"/>
    </source>
</evidence>
<organism evidence="9 10">
    <name type="scientific">Phycicoccus avicenniae</name>
    <dbReference type="NCBI Taxonomy" id="2828860"/>
    <lineage>
        <taxon>Bacteria</taxon>
        <taxon>Bacillati</taxon>
        <taxon>Actinomycetota</taxon>
        <taxon>Actinomycetes</taxon>
        <taxon>Micrococcales</taxon>
        <taxon>Intrasporangiaceae</taxon>
        <taxon>Phycicoccus</taxon>
    </lineage>
</organism>
<keyword evidence="3" id="KW-1003">Cell membrane</keyword>
<evidence type="ECO:0000313" key="10">
    <source>
        <dbReference type="Proteomes" id="UP000677016"/>
    </source>
</evidence>
<dbReference type="PROSITE" id="PS50850">
    <property type="entry name" value="MFS"/>
    <property type="match status" value="1"/>
</dbReference>
<dbReference type="InterPro" id="IPR020846">
    <property type="entry name" value="MFS_dom"/>
</dbReference>
<feature type="transmembrane region" description="Helical" evidence="7">
    <location>
        <begin position="175"/>
        <end position="197"/>
    </location>
</feature>
<feature type="transmembrane region" description="Helical" evidence="7">
    <location>
        <begin position="80"/>
        <end position="100"/>
    </location>
</feature>
<gene>
    <name evidence="9" type="ORF">KC207_01645</name>
</gene>
<reference evidence="9" key="1">
    <citation type="submission" date="2021-04" db="EMBL/GenBank/DDBJ databases">
        <title>Phycicoccus avicenniae sp. nov., a novel endophytic actinomycetes isolated from branch of Avicennia mariana.</title>
        <authorList>
            <person name="Tuo L."/>
        </authorList>
    </citation>
    <scope>NUCLEOTIDE SEQUENCE</scope>
    <source>
        <strain evidence="9">BSK3Z-2</strain>
    </source>
</reference>
<dbReference type="RefSeq" id="WP_211601144.1">
    <property type="nucleotide sequence ID" value="NZ_JAGSNF010000001.1"/>
</dbReference>
<feature type="transmembrane region" description="Helical" evidence="7">
    <location>
        <begin position="12"/>
        <end position="30"/>
    </location>
</feature>
<feature type="transmembrane region" description="Helical" evidence="7">
    <location>
        <begin position="310"/>
        <end position="332"/>
    </location>
</feature>
<evidence type="ECO:0000256" key="5">
    <source>
        <dbReference type="ARBA" id="ARBA00022989"/>
    </source>
</evidence>
<evidence type="ECO:0000313" key="9">
    <source>
        <dbReference type="EMBL" id="MBR7741995.1"/>
    </source>
</evidence>
<dbReference type="PANTHER" id="PTHR23513">
    <property type="entry name" value="INTEGRAL MEMBRANE EFFLUX PROTEIN-RELATED"/>
    <property type="match status" value="1"/>
</dbReference>
<feature type="domain" description="Major facilitator superfamily (MFS) profile" evidence="8">
    <location>
        <begin position="1"/>
        <end position="400"/>
    </location>
</feature>
<dbReference type="InterPro" id="IPR036259">
    <property type="entry name" value="MFS_trans_sf"/>
</dbReference>
<accession>A0A941HYL8</accession>